<gene>
    <name evidence="2" type="ordered locus">Sinac_0023</name>
</gene>
<organism evidence="2 3">
    <name type="scientific">Singulisphaera acidiphila (strain ATCC BAA-1392 / DSM 18658 / VKM B-2454 / MOB10)</name>
    <dbReference type="NCBI Taxonomy" id="886293"/>
    <lineage>
        <taxon>Bacteria</taxon>
        <taxon>Pseudomonadati</taxon>
        <taxon>Planctomycetota</taxon>
        <taxon>Planctomycetia</taxon>
        <taxon>Isosphaerales</taxon>
        <taxon>Isosphaeraceae</taxon>
        <taxon>Singulisphaera</taxon>
    </lineage>
</organism>
<accession>L0D5F9</accession>
<feature type="transmembrane region" description="Helical" evidence="1">
    <location>
        <begin position="101"/>
        <end position="122"/>
    </location>
</feature>
<dbReference type="KEGG" id="saci:Sinac_0023"/>
<dbReference type="OrthoDB" id="288435at2"/>
<dbReference type="EMBL" id="CP003364">
    <property type="protein sequence ID" value="AGA24487.1"/>
    <property type="molecule type" value="Genomic_DNA"/>
</dbReference>
<dbReference type="Proteomes" id="UP000010798">
    <property type="component" value="Chromosome"/>
</dbReference>
<feature type="transmembrane region" description="Helical" evidence="1">
    <location>
        <begin position="180"/>
        <end position="204"/>
    </location>
</feature>
<dbReference type="HOGENOM" id="CLU_524684_0_0_0"/>
<evidence type="ECO:0008006" key="4">
    <source>
        <dbReference type="Google" id="ProtNLM"/>
    </source>
</evidence>
<protein>
    <recommendedName>
        <fullName evidence="4">Glycosyltransferase RgtA/B/C/D-like domain-containing protein</fullName>
    </recommendedName>
</protein>
<reference evidence="2 3" key="1">
    <citation type="submission" date="2012-02" db="EMBL/GenBank/DDBJ databases">
        <title>Complete sequence of chromosome of Singulisphaera acidiphila DSM 18658.</title>
        <authorList>
            <consortium name="US DOE Joint Genome Institute (JGI-PGF)"/>
            <person name="Lucas S."/>
            <person name="Copeland A."/>
            <person name="Lapidus A."/>
            <person name="Glavina del Rio T."/>
            <person name="Dalin E."/>
            <person name="Tice H."/>
            <person name="Bruce D."/>
            <person name="Goodwin L."/>
            <person name="Pitluck S."/>
            <person name="Peters L."/>
            <person name="Ovchinnikova G."/>
            <person name="Chertkov O."/>
            <person name="Kyrpides N."/>
            <person name="Mavromatis K."/>
            <person name="Ivanova N."/>
            <person name="Brettin T."/>
            <person name="Detter J.C."/>
            <person name="Han C."/>
            <person name="Larimer F."/>
            <person name="Land M."/>
            <person name="Hauser L."/>
            <person name="Markowitz V."/>
            <person name="Cheng J.-F."/>
            <person name="Hugenholtz P."/>
            <person name="Woyke T."/>
            <person name="Wu D."/>
            <person name="Tindall B."/>
            <person name="Pomrenke H."/>
            <person name="Brambilla E."/>
            <person name="Klenk H.-P."/>
            <person name="Eisen J.A."/>
        </authorList>
    </citation>
    <scope>NUCLEOTIDE SEQUENCE [LARGE SCALE GENOMIC DNA]</scope>
    <source>
        <strain evidence="3">ATCC BAA-1392 / DSM 18658 / VKM B-2454 / MOB10</strain>
    </source>
</reference>
<keyword evidence="1" id="KW-0472">Membrane</keyword>
<feature type="transmembrane region" description="Helical" evidence="1">
    <location>
        <begin position="129"/>
        <end position="150"/>
    </location>
</feature>
<proteinExistence type="predicted"/>
<feature type="transmembrane region" description="Helical" evidence="1">
    <location>
        <begin position="224"/>
        <end position="249"/>
    </location>
</feature>
<feature type="transmembrane region" description="Helical" evidence="1">
    <location>
        <begin position="329"/>
        <end position="348"/>
    </location>
</feature>
<keyword evidence="3" id="KW-1185">Reference proteome</keyword>
<keyword evidence="1" id="KW-0812">Transmembrane</keyword>
<feature type="transmembrane region" description="Helical" evidence="1">
    <location>
        <begin position="360"/>
        <end position="378"/>
    </location>
</feature>
<keyword evidence="1" id="KW-1133">Transmembrane helix</keyword>
<dbReference type="RefSeq" id="WP_015243672.1">
    <property type="nucleotide sequence ID" value="NC_019892.1"/>
</dbReference>
<name>L0D5F9_SINAD</name>
<dbReference type="AlphaFoldDB" id="L0D5F9"/>
<evidence type="ECO:0000256" key="1">
    <source>
        <dbReference type="SAM" id="Phobius"/>
    </source>
</evidence>
<feature type="transmembrane region" description="Helical" evidence="1">
    <location>
        <begin position="156"/>
        <end position="173"/>
    </location>
</feature>
<sequence length="519" mass="57439">MTDHPRGGIAVFQWKRWLCLAPLFGAAALICLINGMNLQRLVHAEAPRNPWEATEILESWRAVKGMPVYEISPDGHSTHVYGALALYAQGEVFRWVGPNNIAGRLISLVSALVTVTLLAVAMGGDRPKWTIVLAWAIILGVNFRSTHYFAENRPDMTAMMFAAMGVLAIGYGQESRRWQLVVLGSLCIVLGFFFKQTAATFAVVPPVALVLRGRRPTLSECLLSLLPFAMMLGVISGLKVFAPEVYYYMMVIPRKFGLRWLPAVRNGWELVLDSPLFLVLLGEMLMFDAASFRKDRRLPWLAAVLIVSIPFAAISSAKAGGVANSLLPALFPLMAFCALRLPRLLTFLSSNATAGLPSRLMLGVFVALLMLLTAFPRLSTRQPLLVARSNHDQAYWKVVELAKTLPGKVICPEDPTIPFYAVGYLGLNIFSEYDTHLVNGVYPVTPPDHVRKELLEADYLIDVSDLTQNILNDSNLESLGFEQIMVDDAWLESADYKVWKRKPFSAGDLSLKPVRASGM</sequence>
<evidence type="ECO:0000313" key="3">
    <source>
        <dbReference type="Proteomes" id="UP000010798"/>
    </source>
</evidence>
<feature type="transmembrane region" description="Helical" evidence="1">
    <location>
        <begin position="298"/>
        <end position="317"/>
    </location>
</feature>
<dbReference type="eggNOG" id="COG1807">
    <property type="taxonomic scope" value="Bacteria"/>
</dbReference>
<evidence type="ECO:0000313" key="2">
    <source>
        <dbReference type="EMBL" id="AGA24487.1"/>
    </source>
</evidence>